<name>A0ABR6NJ71_9SPHN</name>
<evidence type="ECO:0000256" key="2">
    <source>
        <dbReference type="SAM" id="Phobius"/>
    </source>
</evidence>
<organism evidence="3 4">
    <name type="scientific">Sphingobium lignivorans</name>
    <dbReference type="NCBI Taxonomy" id="2735886"/>
    <lineage>
        <taxon>Bacteria</taxon>
        <taxon>Pseudomonadati</taxon>
        <taxon>Pseudomonadota</taxon>
        <taxon>Alphaproteobacteria</taxon>
        <taxon>Sphingomonadales</taxon>
        <taxon>Sphingomonadaceae</taxon>
        <taxon>Sphingobium</taxon>
    </lineage>
</organism>
<keyword evidence="2" id="KW-0472">Membrane</keyword>
<dbReference type="RefSeq" id="WP_184155792.1">
    <property type="nucleotide sequence ID" value="NZ_JACHKA010000001.1"/>
</dbReference>
<feature type="transmembrane region" description="Helical" evidence="2">
    <location>
        <begin position="329"/>
        <end position="351"/>
    </location>
</feature>
<feature type="transmembrane region" description="Helical" evidence="2">
    <location>
        <begin position="286"/>
        <end position="308"/>
    </location>
</feature>
<reference evidence="3 4" key="1">
    <citation type="submission" date="2020-08" db="EMBL/GenBank/DDBJ databases">
        <title>Exploring microbial biodiversity for novel pathways involved in the catabolism of aromatic compounds derived from lignin.</title>
        <authorList>
            <person name="Elkins J."/>
        </authorList>
    </citation>
    <scope>NUCLEOTIDE SEQUENCE [LARGE SCALE GENOMIC DNA]</scope>
    <source>
        <strain evidence="3 4">B1D3A</strain>
    </source>
</reference>
<feature type="transmembrane region" description="Helical" evidence="2">
    <location>
        <begin position="105"/>
        <end position="127"/>
    </location>
</feature>
<dbReference type="InterPro" id="IPR022134">
    <property type="entry name" value="DUF3667"/>
</dbReference>
<feature type="transmembrane region" description="Helical" evidence="2">
    <location>
        <begin position="263"/>
        <end position="280"/>
    </location>
</feature>
<keyword evidence="2" id="KW-0812">Transmembrane</keyword>
<accession>A0ABR6NJ71</accession>
<feature type="transmembrane region" description="Helical" evidence="2">
    <location>
        <begin position="238"/>
        <end position="256"/>
    </location>
</feature>
<dbReference type="Proteomes" id="UP001138540">
    <property type="component" value="Unassembled WGS sequence"/>
</dbReference>
<keyword evidence="1" id="KW-0175">Coiled coil</keyword>
<comment type="caution">
    <text evidence="3">The sequence shown here is derived from an EMBL/GenBank/DDBJ whole genome shotgun (WGS) entry which is preliminary data.</text>
</comment>
<proteinExistence type="predicted"/>
<keyword evidence="4" id="KW-1185">Reference proteome</keyword>
<feature type="coiled-coil region" evidence="1">
    <location>
        <begin position="140"/>
        <end position="184"/>
    </location>
</feature>
<evidence type="ECO:0000313" key="3">
    <source>
        <dbReference type="EMBL" id="MBB5987320.1"/>
    </source>
</evidence>
<sequence>MASGIEAVGEAMTGAVVAGAVEPGHGEGGAAAHGNCLNCGTPLKGHYCHACGQNGHLHRSLGGFAHDIMHGVLHFEGKFWNTLPLLLIKPGELTRRYIAGERAKFVSPVALFLFSVFLMFAVVNNLAGSWSANEYRSLTRANIEQEIGDLEERATRLESRIEKARAAGEDTAELEQRLASTRENIEVTRLFADKVKPAAEVEKDTFKTGWAKLDKGIAAVNDNPDLFLYRMQTSAYKFSWLLIPLSLPFVWILFFWKRQYRFYDHLVFVTLSITFMSLLVTTLTILGALGVSSTAIALAAMIVPPLHIYKQVRGAYRSRRITALFRASFLVMSAFVALSLFLSILLVMGIMK</sequence>
<evidence type="ECO:0000256" key="1">
    <source>
        <dbReference type="SAM" id="Coils"/>
    </source>
</evidence>
<protein>
    <recommendedName>
        <fullName evidence="5">DUF3667 domain-containing protein</fullName>
    </recommendedName>
</protein>
<evidence type="ECO:0008006" key="5">
    <source>
        <dbReference type="Google" id="ProtNLM"/>
    </source>
</evidence>
<gene>
    <name evidence="3" type="ORF">HNP60_003294</name>
</gene>
<evidence type="ECO:0000313" key="4">
    <source>
        <dbReference type="Proteomes" id="UP001138540"/>
    </source>
</evidence>
<keyword evidence="2" id="KW-1133">Transmembrane helix</keyword>
<dbReference type="EMBL" id="JACHKA010000001">
    <property type="protein sequence ID" value="MBB5987320.1"/>
    <property type="molecule type" value="Genomic_DNA"/>
</dbReference>
<dbReference type="Pfam" id="PF12412">
    <property type="entry name" value="DUF3667"/>
    <property type="match status" value="1"/>
</dbReference>